<keyword evidence="1" id="KW-0472">Membrane</keyword>
<evidence type="ECO:0000259" key="2">
    <source>
        <dbReference type="Pfam" id="PF10099"/>
    </source>
</evidence>
<gene>
    <name evidence="3" type="ORF">HL667_31150</name>
</gene>
<feature type="transmembrane region" description="Helical" evidence="1">
    <location>
        <begin position="167"/>
        <end position="188"/>
    </location>
</feature>
<dbReference type="Proteomes" id="UP000886476">
    <property type="component" value="Unassembled WGS sequence"/>
</dbReference>
<evidence type="ECO:0000313" key="4">
    <source>
        <dbReference type="Proteomes" id="UP000886476"/>
    </source>
</evidence>
<dbReference type="EMBL" id="JABFDN010000018">
    <property type="protein sequence ID" value="NPU69498.1"/>
    <property type="molecule type" value="Genomic_DNA"/>
</dbReference>
<dbReference type="PANTHER" id="PTHR37461">
    <property type="entry name" value="ANTI-SIGMA-K FACTOR RSKA"/>
    <property type="match status" value="1"/>
</dbReference>
<dbReference type="PANTHER" id="PTHR37461:SF1">
    <property type="entry name" value="ANTI-SIGMA-K FACTOR RSKA"/>
    <property type="match status" value="1"/>
</dbReference>
<dbReference type="InterPro" id="IPR051474">
    <property type="entry name" value="Anti-sigma-K/W_factor"/>
</dbReference>
<evidence type="ECO:0000313" key="3">
    <source>
        <dbReference type="EMBL" id="NPU69498.1"/>
    </source>
</evidence>
<dbReference type="RefSeq" id="WP_172114571.1">
    <property type="nucleotide sequence ID" value="NZ_JABFDN010000018.1"/>
</dbReference>
<proteinExistence type="predicted"/>
<protein>
    <recommendedName>
        <fullName evidence="2">Anti-sigma K factor RskA C-terminal domain-containing protein</fullName>
    </recommendedName>
</protein>
<keyword evidence="1" id="KW-0812">Transmembrane</keyword>
<keyword evidence="4" id="KW-1185">Reference proteome</keyword>
<organism evidence="3 4">
    <name type="scientific">Bradyrhizobium aeschynomenes</name>
    <dbReference type="NCBI Taxonomy" id="2734909"/>
    <lineage>
        <taxon>Bacteria</taxon>
        <taxon>Pseudomonadati</taxon>
        <taxon>Pseudomonadota</taxon>
        <taxon>Alphaproteobacteria</taxon>
        <taxon>Hyphomicrobiales</taxon>
        <taxon>Nitrobacteraceae</taxon>
        <taxon>Bradyrhizobium</taxon>
    </lineage>
</organism>
<dbReference type="InterPro" id="IPR018764">
    <property type="entry name" value="RskA_C"/>
</dbReference>
<keyword evidence="1" id="KW-1133">Transmembrane helix</keyword>
<accession>A0ABX2CMR1</accession>
<comment type="caution">
    <text evidence="3">The sequence shown here is derived from an EMBL/GenBank/DDBJ whole genome shotgun (WGS) entry which is preliminary data.</text>
</comment>
<feature type="domain" description="Anti-sigma K factor RskA C-terminal" evidence="2">
    <location>
        <begin position="172"/>
        <end position="320"/>
    </location>
</feature>
<reference evidence="3" key="1">
    <citation type="submission" date="2020-05" db="EMBL/GenBank/DDBJ databases">
        <title>Nod-independent and nitrogen-fixing Bradyrhizobium aeschynomene sp. nov. isolated from nodules of Aeschynomene indica.</title>
        <authorList>
            <person name="Zhang Z."/>
        </authorList>
    </citation>
    <scope>NUCLEOTIDE SEQUENCE</scope>
    <source>
        <strain evidence="3">83012</strain>
    </source>
</reference>
<name>A0ABX2CMR1_9BRAD</name>
<dbReference type="Pfam" id="PF10099">
    <property type="entry name" value="RskA_C"/>
    <property type="match status" value="1"/>
</dbReference>
<sequence length="334" mass="35356">MAYSEDHIALAAEYALGTLDAAERAQVEAMMAVDTDFAALVQAWEFRLGPLNQMVGLVEPRPELWERIKAEIARSGARAEAPPPPDSVTVAEAPDVVTLSKPPAQEVAHVVAEAPAPEVRTEASEQDVPAAAPPVIEPVRRDQATGPAANDNAIVARLSSKVRQLRTVANVMTAIAAVLLALIGVQLYRPDLLPPPLQPKPRIQTVEVKVPAAPQPSAQFVALLQKDAASPAFILTVDAGSKSYTVRRVGAAPEPGKSFELWLVSDKLQRPRSLGVIGGSDFTSRPVLSAYDADTVNRATYAVTVEPEGGSPTGQATGPIVFTGKLIETVPPTR</sequence>
<evidence type="ECO:0000256" key="1">
    <source>
        <dbReference type="SAM" id="Phobius"/>
    </source>
</evidence>